<evidence type="ECO:0000256" key="8">
    <source>
        <dbReference type="HAMAP-Rule" id="MF_00952"/>
    </source>
</evidence>
<dbReference type="CDD" id="cd00186">
    <property type="entry name" value="TOP1Ac"/>
    <property type="match status" value="1"/>
</dbReference>
<dbReference type="InterPro" id="IPR005733">
    <property type="entry name" value="TopoI_bac-type"/>
</dbReference>
<evidence type="ECO:0000256" key="7">
    <source>
        <dbReference type="ARBA" id="ARBA00023235"/>
    </source>
</evidence>
<feature type="site" description="Interaction with DNA" evidence="8">
    <location>
        <position position="335"/>
    </location>
</feature>
<evidence type="ECO:0000259" key="11">
    <source>
        <dbReference type="PROSITE" id="PS52039"/>
    </source>
</evidence>
<dbReference type="InterPro" id="IPR013826">
    <property type="entry name" value="Topo_IA_cen_sub3"/>
</dbReference>
<feature type="compositionally biased region" description="Basic residues" evidence="9">
    <location>
        <begin position="866"/>
        <end position="877"/>
    </location>
</feature>
<dbReference type="PROSITE" id="PS50880">
    <property type="entry name" value="TOPRIM"/>
    <property type="match status" value="1"/>
</dbReference>
<dbReference type="Pfam" id="PF13368">
    <property type="entry name" value="Toprim_C_rpt"/>
    <property type="match status" value="4"/>
</dbReference>
<dbReference type="PROSITE" id="PS52039">
    <property type="entry name" value="TOPO_IA_2"/>
    <property type="match status" value="1"/>
</dbReference>
<evidence type="ECO:0000313" key="12">
    <source>
        <dbReference type="EMBL" id="GAA4620402.1"/>
    </source>
</evidence>
<comment type="subunit">
    <text evidence="8">Monomer.</text>
</comment>
<dbReference type="InterPro" id="IPR013824">
    <property type="entry name" value="Topo_IA_cen_sub1"/>
</dbReference>
<dbReference type="Proteomes" id="UP001501442">
    <property type="component" value="Unassembled WGS sequence"/>
</dbReference>
<feature type="site" description="Interaction with DNA" evidence="8">
    <location>
        <position position="178"/>
    </location>
</feature>
<dbReference type="PANTHER" id="PTHR42785:SF1">
    <property type="entry name" value="DNA TOPOISOMERASE"/>
    <property type="match status" value="1"/>
</dbReference>
<evidence type="ECO:0000256" key="5">
    <source>
        <dbReference type="ARBA" id="ARBA00023029"/>
    </source>
</evidence>
<feature type="domain" description="Toprim" evidence="10">
    <location>
        <begin position="13"/>
        <end position="137"/>
    </location>
</feature>
<evidence type="ECO:0000259" key="10">
    <source>
        <dbReference type="PROSITE" id="PS50880"/>
    </source>
</evidence>
<dbReference type="PRINTS" id="PR00417">
    <property type="entry name" value="PRTPISMRASEI"/>
</dbReference>
<keyword evidence="13" id="KW-1185">Reference proteome</keyword>
<keyword evidence="6 8" id="KW-0238">DNA-binding</keyword>
<feature type="region of interest" description="Disordered" evidence="9">
    <location>
        <begin position="786"/>
        <end position="810"/>
    </location>
</feature>
<feature type="region of interest" description="Disordered" evidence="9">
    <location>
        <begin position="856"/>
        <end position="877"/>
    </location>
</feature>
<keyword evidence="3" id="KW-0479">Metal-binding</keyword>
<evidence type="ECO:0000256" key="1">
    <source>
        <dbReference type="ARBA" id="ARBA00000213"/>
    </source>
</evidence>
<dbReference type="PROSITE" id="PS00396">
    <property type="entry name" value="TOPO_IA_1"/>
    <property type="match status" value="1"/>
</dbReference>
<dbReference type="SUPFAM" id="SSF56712">
    <property type="entry name" value="Prokaryotic type I DNA topoisomerase"/>
    <property type="match status" value="1"/>
</dbReference>
<feature type="site" description="Interaction with DNA" evidence="8">
    <location>
        <position position="533"/>
    </location>
</feature>
<gene>
    <name evidence="8 12" type="primary">topA</name>
    <name evidence="12" type="ORF">GCM10023196_004240</name>
</gene>
<sequence length="877" mass="97469">MPDSNGTTRSSRNRLVIVESPAKAKTIAGYLGRGYVVESSIGHIRDLPEKAADIPAKYKGESWARLGVNVDHDFEPLYVVNADKKQQVAKLKKLLQDADELFLATDEDREGEAIAWHLREVLKPKVPVYRMVFNEITRDAIRAAAENPRDLNIKLVDAQETRRILDRLYGYEVSPVLWKKVMPKLSAGRVQSVATRLVVERERERIAFVPAHYWDLSATFDTGKPEEPSSFAATLVSLDGKRVAQGRDFTAQGRLKTQDVLHLDEAAARGLAERLRDRPYAVSSVERKPYRRSPYAPFRTTTLQQEASRKLGFSAKYTMQIAQRLYENGFITYMRTDSITLSETAIKAARSQAKALYGADYIPDKPRVYQSKVKNAQEAHEAIRPAGDSFRTPGETGLSGDQFRLYELIWKRTVASQMKDATGQSVSVRVGGESTTGERAEFGASGKIITFYGFLKAYVEGADDPSSDRDDQERRLPQLTEDDPLTATELGAEGHSTRPPARYTEASLVKELEDREIGRPSTYASIIGTILDRGYVFKKGTALVPSFLAFAVVNLLEKHFGHLVDYDFTAHMEDGLDDIARGEAGRVRWLQRFYFGEDGEGLKELVSDLGEIDAKEISSFPILDSDIMIRVGRYGPYLDRDGERVNIPEDIAPDELTKDKAEELFAQPSGDRDLGIDPATKHPIVAKKGRFGPYVTEILPDDAPKSAKPRTASLFKSMSLDTVTLDDALKLLSLPRTLGEIDGEPVTAQNGRFGPYLKKGTDSRSLQSEDQLFTATIEEAKEIFAQPKQRGRGRAAAAPPLRELGEDPASKTNIVIKEGRFGPYVTDGETNASLRKGDEVESITMQRALELLAERREKVAAGGGKKPAKRRTAKSRS</sequence>
<protein>
    <recommendedName>
        <fullName evidence="8">DNA topoisomerase 1</fullName>
        <ecNumber evidence="8">5.6.2.1</ecNumber>
    </recommendedName>
    <alternativeName>
        <fullName evidence="8">DNA topoisomerase I</fullName>
    </alternativeName>
</protein>
<evidence type="ECO:0000256" key="2">
    <source>
        <dbReference type="ARBA" id="ARBA00009446"/>
    </source>
</evidence>
<feature type="region of interest" description="Interaction with DNA" evidence="8">
    <location>
        <begin position="186"/>
        <end position="191"/>
    </location>
</feature>
<dbReference type="InterPro" id="IPR023406">
    <property type="entry name" value="Topo_IA_AS"/>
</dbReference>
<feature type="site" description="Interaction with DNA" evidence="8">
    <location>
        <position position="43"/>
    </location>
</feature>
<feature type="compositionally biased region" description="Basic and acidic residues" evidence="9">
    <location>
        <begin position="466"/>
        <end position="476"/>
    </location>
</feature>
<dbReference type="Pfam" id="PF01751">
    <property type="entry name" value="Toprim"/>
    <property type="match status" value="1"/>
</dbReference>
<evidence type="ECO:0000256" key="3">
    <source>
        <dbReference type="ARBA" id="ARBA00022723"/>
    </source>
</evidence>
<dbReference type="InterPro" id="IPR034149">
    <property type="entry name" value="TOPRIM_TopoI"/>
</dbReference>
<comment type="similarity">
    <text evidence="2 8">Belongs to the type IA topoisomerase family.</text>
</comment>
<dbReference type="InterPro" id="IPR023405">
    <property type="entry name" value="Topo_IA_core_domain"/>
</dbReference>
<organism evidence="12 13">
    <name type="scientific">Actinoallomurus vinaceus</name>
    <dbReference type="NCBI Taxonomy" id="1080074"/>
    <lineage>
        <taxon>Bacteria</taxon>
        <taxon>Bacillati</taxon>
        <taxon>Actinomycetota</taxon>
        <taxon>Actinomycetes</taxon>
        <taxon>Streptosporangiales</taxon>
        <taxon>Thermomonosporaceae</taxon>
        <taxon>Actinoallomurus</taxon>
    </lineage>
</organism>
<name>A0ABP8U2A8_9ACTN</name>
<dbReference type="Gene3D" id="1.10.460.10">
    <property type="entry name" value="Topoisomerase I, domain 2"/>
    <property type="match status" value="1"/>
</dbReference>
<keyword evidence="5 8" id="KW-0799">Topoisomerase</keyword>
<evidence type="ECO:0000256" key="4">
    <source>
        <dbReference type="ARBA" id="ARBA00022842"/>
    </source>
</evidence>
<dbReference type="InterPro" id="IPR025589">
    <property type="entry name" value="Toprim_C_rpt"/>
</dbReference>
<dbReference type="InterPro" id="IPR028612">
    <property type="entry name" value="Topoisom_1_IA"/>
</dbReference>
<evidence type="ECO:0000256" key="9">
    <source>
        <dbReference type="SAM" id="MobiDB-lite"/>
    </source>
</evidence>
<dbReference type="Gene3D" id="2.70.20.10">
    <property type="entry name" value="Topoisomerase I, domain 3"/>
    <property type="match status" value="1"/>
</dbReference>
<comment type="caution">
    <text evidence="12">The sequence shown here is derived from an EMBL/GenBank/DDBJ whole genome shotgun (WGS) entry which is preliminary data.</text>
</comment>
<dbReference type="NCBIfam" id="TIGR01051">
    <property type="entry name" value="topA_bact"/>
    <property type="match status" value="1"/>
</dbReference>
<dbReference type="InterPro" id="IPR013497">
    <property type="entry name" value="Topo_IA_cen"/>
</dbReference>
<accession>A0ABP8U2A8</accession>
<dbReference type="InterPro" id="IPR000380">
    <property type="entry name" value="Topo_IA"/>
</dbReference>
<evidence type="ECO:0000313" key="13">
    <source>
        <dbReference type="Proteomes" id="UP001501442"/>
    </source>
</evidence>
<comment type="function">
    <text evidence="8">Releases the supercoiling and torsional tension of DNA, which is introduced during the DNA replication and transcription, by transiently cleaving and rejoining one strand of the DNA duplex. Introduces a single-strand break via transesterification at a target site in duplex DNA. The scissile phosphodiester is attacked by the catalytic tyrosine of the enzyme, resulting in the formation of a DNA-(5'-phosphotyrosyl)-enzyme intermediate and the expulsion of a 3'-OH DNA strand. The free DNA strand then undergoes passage around the unbroken strand, thus removing DNA supercoils. Finally, in the religation step, the DNA 3'-OH attacks the covalent intermediate to expel the active-site tyrosine and restore the DNA phosphodiester backbone.</text>
</comment>
<reference evidence="13" key="1">
    <citation type="journal article" date="2019" name="Int. J. Syst. Evol. Microbiol.">
        <title>The Global Catalogue of Microorganisms (GCM) 10K type strain sequencing project: providing services to taxonomists for standard genome sequencing and annotation.</title>
        <authorList>
            <consortium name="The Broad Institute Genomics Platform"/>
            <consortium name="The Broad Institute Genome Sequencing Center for Infectious Disease"/>
            <person name="Wu L."/>
            <person name="Ma J."/>
        </authorList>
    </citation>
    <scope>NUCLEOTIDE SEQUENCE [LARGE SCALE GENOMIC DNA]</scope>
    <source>
        <strain evidence="13">JCM 17939</strain>
    </source>
</reference>
<dbReference type="Pfam" id="PF01131">
    <property type="entry name" value="Topoisom_bac"/>
    <property type="match status" value="1"/>
</dbReference>
<dbReference type="CDD" id="cd03363">
    <property type="entry name" value="TOPRIM_TopoIA_TopoI"/>
    <property type="match status" value="1"/>
</dbReference>
<dbReference type="SMART" id="SM00436">
    <property type="entry name" value="TOP1Bc"/>
    <property type="match status" value="1"/>
</dbReference>
<dbReference type="SMART" id="SM00493">
    <property type="entry name" value="TOPRIM"/>
    <property type="match status" value="1"/>
</dbReference>
<dbReference type="HAMAP" id="MF_00952">
    <property type="entry name" value="Topoisom_1_prok"/>
    <property type="match status" value="1"/>
</dbReference>
<feature type="region of interest" description="Disordered" evidence="9">
    <location>
        <begin position="462"/>
        <end position="501"/>
    </location>
</feature>
<feature type="site" description="Interaction with DNA" evidence="8">
    <location>
        <position position="166"/>
    </location>
</feature>
<dbReference type="InterPro" id="IPR003601">
    <property type="entry name" value="Topo_IA_2"/>
</dbReference>
<keyword evidence="4" id="KW-0460">Magnesium</keyword>
<dbReference type="Gene3D" id="3.40.50.140">
    <property type="match status" value="1"/>
</dbReference>
<dbReference type="InterPro" id="IPR013825">
    <property type="entry name" value="Topo_IA_cen_sub2"/>
</dbReference>
<dbReference type="EC" id="5.6.2.1" evidence="8"/>
<dbReference type="SMART" id="SM00437">
    <property type="entry name" value="TOP1Ac"/>
    <property type="match status" value="1"/>
</dbReference>
<dbReference type="RefSeq" id="WP_345428744.1">
    <property type="nucleotide sequence ID" value="NZ_BAABHK010000001.1"/>
</dbReference>
<evidence type="ECO:0000256" key="6">
    <source>
        <dbReference type="ARBA" id="ARBA00023125"/>
    </source>
</evidence>
<dbReference type="Gene3D" id="1.10.290.10">
    <property type="entry name" value="Topoisomerase I, domain 4"/>
    <property type="match status" value="1"/>
</dbReference>
<keyword evidence="7 8" id="KW-0413">Isomerase</keyword>
<feature type="site" description="Interaction with DNA" evidence="8">
    <location>
        <position position="171"/>
    </location>
</feature>
<feature type="site" description="Interaction with DNA" evidence="8">
    <location>
        <position position="162"/>
    </location>
</feature>
<dbReference type="PANTHER" id="PTHR42785">
    <property type="entry name" value="DNA TOPOISOMERASE, TYPE IA, CORE"/>
    <property type="match status" value="1"/>
</dbReference>
<dbReference type="InterPro" id="IPR006171">
    <property type="entry name" value="TOPRIM_dom"/>
</dbReference>
<feature type="active site" description="O-(5'-phospho-DNA)-tyrosine intermediate" evidence="8">
    <location>
        <position position="333"/>
    </location>
</feature>
<feature type="domain" description="Topo IA-type catalytic" evidence="11">
    <location>
        <begin position="152"/>
        <end position="603"/>
    </location>
</feature>
<comment type="catalytic activity">
    <reaction evidence="1 8">
        <text>ATP-independent breakage of single-stranded DNA, followed by passage and rejoining.</text>
        <dbReference type="EC" id="5.6.2.1"/>
    </reaction>
</comment>
<dbReference type="InterPro" id="IPR003602">
    <property type="entry name" value="Topo_IA_DNA-bd_dom"/>
</dbReference>
<dbReference type="EMBL" id="BAABHK010000001">
    <property type="protein sequence ID" value="GAA4620402.1"/>
    <property type="molecule type" value="Genomic_DNA"/>
</dbReference>
<proteinExistence type="inferred from homology"/>
<feature type="site" description="Interaction with DNA" evidence="8">
    <location>
        <position position="163"/>
    </location>
</feature>